<evidence type="ECO:0000256" key="7">
    <source>
        <dbReference type="ARBA" id="ARBA00047984"/>
    </source>
</evidence>
<dbReference type="Pfam" id="PF07717">
    <property type="entry name" value="OB_NTP_bind"/>
    <property type="match status" value="1"/>
</dbReference>
<keyword evidence="4" id="KW-0378">Hydrolase</keyword>
<dbReference type="EC" id="3.6.4.13" evidence="2"/>
<dbReference type="InterPro" id="IPR011709">
    <property type="entry name" value="DEAD-box_helicase_OB_fold"/>
</dbReference>
<reference evidence="9 10" key="1">
    <citation type="submission" date="2017-10" db="EMBL/GenBank/DDBJ databases">
        <title>A novel species of cold-tolerant Malassezia isolated from bats.</title>
        <authorList>
            <person name="Lorch J.M."/>
            <person name="Palmer J.M."/>
            <person name="Vanderwolf K.J."/>
            <person name="Schmidt K.Z."/>
            <person name="Verant M.L."/>
            <person name="Weller T.J."/>
            <person name="Blehert D.S."/>
        </authorList>
    </citation>
    <scope>NUCLEOTIDE SEQUENCE [LARGE SCALE GENOMIC DNA]</scope>
    <source>
        <strain evidence="9 10">NWHC:44797-103</strain>
    </source>
</reference>
<dbReference type="GO" id="GO:0003724">
    <property type="term" value="F:RNA helicase activity"/>
    <property type="evidence" value="ECO:0007669"/>
    <property type="project" value="UniProtKB-EC"/>
</dbReference>
<keyword evidence="6" id="KW-0067">ATP-binding</keyword>
<name>A0A2N1J7S1_9BASI</name>
<keyword evidence="10" id="KW-1185">Reference proteome</keyword>
<evidence type="ECO:0000256" key="2">
    <source>
        <dbReference type="ARBA" id="ARBA00012552"/>
    </source>
</evidence>
<evidence type="ECO:0000256" key="1">
    <source>
        <dbReference type="ARBA" id="ARBA00008792"/>
    </source>
</evidence>
<dbReference type="GO" id="GO:0005524">
    <property type="term" value="F:ATP binding"/>
    <property type="evidence" value="ECO:0007669"/>
    <property type="project" value="UniProtKB-KW"/>
</dbReference>
<keyword evidence="5" id="KW-0347">Helicase</keyword>
<keyword evidence="3" id="KW-0547">Nucleotide-binding</keyword>
<evidence type="ECO:0000259" key="8">
    <source>
        <dbReference type="PROSITE" id="PS51192"/>
    </source>
</evidence>
<dbReference type="EMBL" id="KZ454994">
    <property type="protein sequence ID" value="PKI82594.1"/>
    <property type="molecule type" value="Genomic_DNA"/>
</dbReference>
<comment type="catalytic activity">
    <reaction evidence="7">
        <text>ATP + H2O = ADP + phosphate + H(+)</text>
        <dbReference type="Rhea" id="RHEA:13065"/>
        <dbReference type="ChEBI" id="CHEBI:15377"/>
        <dbReference type="ChEBI" id="CHEBI:15378"/>
        <dbReference type="ChEBI" id="CHEBI:30616"/>
        <dbReference type="ChEBI" id="CHEBI:43474"/>
        <dbReference type="ChEBI" id="CHEBI:456216"/>
        <dbReference type="EC" id="3.6.4.13"/>
    </reaction>
</comment>
<dbReference type="PANTHER" id="PTHR18934:SF136">
    <property type="entry name" value="ATP-DEPENDENT RNA HELICASE DHX35-RELATED"/>
    <property type="match status" value="1"/>
</dbReference>
<dbReference type="Proteomes" id="UP000232875">
    <property type="component" value="Unassembled WGS sequence"/>
</dbReference>
<dbReference type="PROSITE" id="PS51192">
    <property type="entry name" value="HELICASE_ATP_BIND_1"/>
    <property type="match status" value="1"/>
</dbReference>
<dbReference type="OrthoDB" id="10253254at2759"/>
<dbReference type="Gene3D" id="1.10.10.2130">
    <property type="entry name" value="DEAH helicase family, winged-helix domain"/>
    <property type="match status" value="1"/>
</dbReference>
<dbReference type="SMART" id="SM00487">
    <property type="entry name" value="DEXDc"/>
    <property type="match status" value="1"/>
</dbReference>
<dbReference type="PROSITE" id="PS00690">
    <property type="entry name" value="DEAH_ATP_HELICASE"/>
    <property type="match status" value="1"/>
</dbReference>
<dbReference type="GO" id="GO:0003723">
    <property type="term" value="F:RNA binding"/>
    <property type="evidence" value="ECO:0007669"/>
    <property type="project" value="TreeGrafter"/>
</dbReference>
<evidence type="ECO:0000256" key="5">
    <source>
        <dbReference type="ARBA" id="ARBA00022806"/>
    </source>
</evidence>
<dbReference type="InterPro" id="IPR042035">
    <property type="entry name" value="DEAH_win-hel_dom"/>
</dbReference>
<dbReference type="Gene3D" id="3.40.50.300">
    <property type="entry name" value="P-loop containing nucleotide triphosphate hydrolases"/>
    <property type="match status" value="3"/>
</dbReference>
<evidence type="ECO:0000313" key="9">
    <source>
        <dbReference type="EMBL" id="PKI82594.1"/>
    </source>
</evidence>
<dbReference type="InterPro" id="IPR011545">
    <property type="entry name" value="DEAD/DEAH_box_helicase_dom"/>
</dbReference>
<evidence type="ECO:0000256" key="3">
    <source>
        <dbReference type="ARBA" id="ARBA00022741"/>
    </source>
</evidence>
<dbReference type="CDD" id="cd18791">
    <property type="entry name" value="SF2_C_RHA"/>
    <property type="match status" value="1"/>
</dbReference>
<dbReference type="PANTHER" id="PTHR18934">
    <property type="entry name" value="ATP-DEPENDENT RNA HELICASE"/>
    <property type="match status" value="1"/>
</dbReference>
<dbReference type="FunFam" id="3.40.50.300:FF:000578">
    <property type="entry name" value="probable ATP-dependent RNA helicase DHX35"/>
    <property type="match status" value="1"/>
</dbReference>
<dbReference type="InterPro" id="IPR014001">
    <property type="entry name" value="Helicase_ATP-bd"/>
</dbReference>
<evidence type="ECO:0000256" key="6">
    <source>
        <dbReference type="ARBA" id="ARBA00022840"/>
    </source>
</evidence>
<evidence type="ECO:0000256" key="4">
    <source>
        <dbReference type="ARBA" id="ARBA00022801"/>
    </source>
</evidence>
<dbReference type="Pfam" id="PF00270">
    <property type="entry name" value="DEAD"/>
    <property type="match status" value="1"/>
</dbReference>
<dbReference type="STRING" id="2020962.A0A2N1J7S1"/>
<comment type="similarity">
    <text evidence="1">Belongs to the DEAD box helicase family. DEAH subfamily.</text>
</comment>
<dbReference type="InterPro" id="IPR027417">
    <property type="entry name" value="P-loop_NTPase"/>
</dbReference>
<dbReference type="GO" id="GO:0071013">
    <property type="term" value="C:catalytic step 2 spliceosome"/>
    <property type="evidence" value="ECO:0007669"/>
    <property type="project" value="TreeGrafter"/>
</dbReference>
<accession>A0A2N1J7S1</accession>
<dbReference type="SUPFAM" id="SSF52540">
    <property type="entry name" value="P-loop containing nucleoside triphosphate hydrolases"/>
    <property type="match status" value="1"/>
</dbReference>
<dbReference type="AlphaFoldDB" id="A0A2N1J7S1"/>
<sequence length="559" mass="61539">MAFWKPGVGRPASALDRASVRESDASIDVSAAFAPPSAELKSRLPVAKHRNALLYLVEQHGVVIVVGHTGSGKTTQIPQYLLEAGWAADGRQIVCTQPRRVAATSVAARVAQEMGVRVGEEVGYAVRFENCTDPQRTRLKYVTPGLLFRECMQDPLLSRYSVVMVDEAHERGVYTDLLIAVLKNATLDAEAFARYFDPDYDGANTENVSIVSIEGQTFPVEVAYTEEPVQDYIAAAVDSVWSLHIHEPPGDVLVFLTGREEIEQVIQALADRAASVTIDGIVYVVDCGYTKEKQLDPSSGMDILSVVPASQAALAQRAGLPELVRTDPAPYLLQLKALGIDNVARFDFVPPAPNAEAMATALTYLASLQALDSSVDTPFTAYLNGPAIDVAAEIERRKFVAEEGDQLTLLNVYNAFVHPRIGRASPKWAAKHGLSYNTLRRAQTIRAQLHKYATLHWHLPMQSRTEPDVLLKCLVAGYFKNAAVRMDDGSYKAVLHGVPLHAHPSSVLFTRASPSRYVLYQEVTHTTKAMIRDIAVIEQAWLLEIAPHYYELHRPALRY</sequence>
<dbReference type="GO" id="GO:0016787">
    <property type="term" value="F:hydrolase activity"/>
    <property type="evidence" value="ECO:0007669"/>
    <property type="project" value="UniProtKB-KW"/>
</dbReference>
<feature type="domain" description="Helicase ATP-binding" evidence="8">
    <location>
        <begin position="54"/>
        <end position="205"/>
    </location>
</feature>
<proteinExistence type="inferred from homology"/>
<organism evidence="9 10">
    <name type="scientific">Malassezia vespertilionis</name>
    <dbReference type="NCBI Taxonomy" id="2020962"/>
    <lineage>
        <taxon>Eukaryota</taxon>
        <taxon>Fungi</taxon>
        <taxon>Dikarya</taxon>
        <taxon>Basidiomycota</taxon>
        <taxon>Ustilaginomycotina</taxon>
        <taxon>Malasseziomycetes</taxon>
        <taxon>Malasseziales</taxon>
        <taxon>Malasseziaceae</taxon>
        <taxon>Malassezia</taxon>
    </lineage>
</organism>
<dbReference type="InterPro" id="IPR002464">
    <property type="entry name" value="DNA/RNA_helicase_DEAH_CS"/>
</dbReference>
<evidence type="ECO:0000313" key="10">
    <source>
        <dbReference type="Proteomes" id="UP000232875"/>
    </source>
</evidence>
<protein>
    <recommendedName>
        <fullName evidence="2">RNA helicase</fullName>
        <ecNumber evidence="2">3.6.4.13</ecNumber>
    </recommendedName>
</protein>
<gene>
    <name evidence="9" type="ORF">MVES_003418</name>
</gene>